<keyword evidence="4" id="KW-1185">Reference proteome</keyword>
<evidence type="ECO:0000256" key="1">
    <source>
        <dbReference type="SAM" id="MobiDB-lite"/>
    </source>
</evidence>
<evidence type="ECO:0000313" key="3">
    <source>
        <dbReference type="EMBL" id="MBA8928564.1"/>
    </source>
</evidence>
<gene>
    <name evidence="3" type="ORF">BC739_005781</name>
</gene>
<evidence type="ECO:0000259" key="2">
    <source>
        <dbReference type="Pfam" id="PF13556"/>
    </source>
</evidence>
<proteinExistence type="predicted"/>
<accession>A0ABR6BNU3</accession>
<dbReference type="Proteomes" id="UP000517916">
    <property type="component" value="Unassembled WGS sequence"/>
</dbReference>
<dbReference type="InterPro" id="IPR042070">
    <property type="entry name" value="PucR_C-HTH_sf"/>
</dbReference>
<name>A0ABR6BNU3_9PSEU</name>
<feature type="domain" description="PucR C-terminal helix-turn-helix" evidence="2">
    <location>
        <begin position="307"/>
        <end position="360"/>
    </location>
</feature>
<dbReference type="RefSeq" id="WP_318296666.1">
    <property type="nucleotide sequence ID" value="NZ_BAAABQ010000032.1"/>
</dbReference>
<sequence length="369" mass="38165">MLIMIRRGPAPAQPTGGANGPARTRHVANLVAVEGLVLRLSELDADAASAVRVIGFFDALIEQRASLDRLVASTARLTECPVGLHVPASGVRVRADADGVPLPGPPRPTAGAGLTGGGRVWLERDGAATALDPLILERLAIAAGLLLEQNRHRLPELGDPALTELSVSASAGEAERSRALHLLGIDLDAPIRVLAVPGGHWPGPEPQAPLGSALAVLVAEDWQAPQGIAVGVGPRVTAIEAPRSWRAARTAARFAVPGQSEVVRWEDLGGLAVLADALGEPELSSVPDVLALRRLATEPGGADTLALLAAVVSTDSVRKAAALVHRHHSSAAARLARAETALGFSVHGPAGRFRLTLALALLRLRETAI</sequence>
<evidence type="ECO:0000313" key="4">
    <source>
        <dbReference type="Proteomes" id="UP000517916"/>
    </source>
</evidence>
<protein>
    <recommendedName>
        <fullName evidence="2">PucR C-terminal helix-turn-helix domain-containing protein</fullName>
    </recommendedName>
</protein>
<organism evidence="3 4">
    <name type="scientific">Kutzneria viridogrisea</name>
    <dbReference type="NCBI Taxonomy" id="47990"/>
    <lineage>
        <taxon>Bacteria</taxon>
        <taxon>Bacillati</taxon>
        <taxon>Actinomycetota</taxon>
        <taxon>Actinomycetes</taxon>
        <taxon>Pseudonocardiales</taxon>
        <taxon>Pseudonocardiaceae</taxon>
        <taxon>Kutzneria</taxon>
    </lineage>
</organism>
<dbReference type="InterPro" id="IPR025736">
    <property type="entry name" value="PucR_C-HTH_dom"/>
</dbReference>
<feature type="region of interest" description="Disordered" evidence="1">
    <location>
        <begin position="1"/>
        <end position="22"/>
    </location>
</feature>
<dbReference type="EMBL" id="JACJID010000004">
    <property type="protein sequence ID" value="MBA8928564.1"/>
    <property type="molecule type" value="Genomic_DNA"/>
</dbReference>
<dbReference type="Gene3D" id="1.10.10.2840">
    <property type="entry name" value="PucR C-terminal helix-turn-helix domain"/>
    <property type="match status" value="1"/>
</dbReference>
<comment type="caution">
    <text evidence="3">The sequence shown here is derived from an EMBL/GenBank/DDBJ whole genome shotgun (WGS) entry which is preliminary data.</text>
</comment>
<reference evidence="3 4" key="1">
    <citation type="submission" date="2020-08" db="EMBL/GenBank/DDBJ databases">
        <title>Genomic Encyclopedia of Archaeal and Bacterial Type Strains, Phase II (KMG-II): from individual species to whole genera.</title>
        <authorList>
            <person name="Goeker M."/>
        </authorList>
    </citation>
    <scope>NUCLEOTIDE SEQUENCE [LARGE SCALE GENOMIC DNA]</scope>
    <source>
        <strain evidence="3 4">DSM 43850</strain>
    </source>
</reference>
<dbReference type="Pfam" id="PF13556">
    <property type="entry name" value="HTH_30"/>
    <property type="match status" value="1"/>
</dbReference>